<dbReference type="SUPFAM" id="SSF52242">
    <property type="entry name" value="Cobalamin (vitamin B12)-binding domain"/>
    <property type="match status" value="1"/>
</dbReference>
<dbReference type="Pfam" id="PF13411">
    <property type="entry name" value="MerR_1"/>
    <property type="match status" value="1"/>
</dbReference>
<keyword evidence="3" id="KW-0804">Transcription</keyword>
<evidence type="ECO:0000313" key="7">
    <source>
        <dbReference type="Proteomes" id="UP000612456"/>
    </source>
</evidence>
<dbReference type="Gene3D" id="3.40.50.280">
    <property type="entry name" value="Cobalamin-binding domain"/>
    <property type="match status" value="1"/>
</dbReference>
<dbReference type="PANTHER" id="PTHR30204">
    <property type="entry name" value="REDOX-CYCLING DRUG-SENSING TRANSCRIPTIONAL ACTIVATOR SOXR"/>
    <property type="match status" value="1"/>
</dbReference>
<comment type="caution">
    <text evidence="6">The sequence shown here is derived from an EMBL/GenBank/DDBJ whole genome shotgun (WGS) entry which is preliminary data.</text>
</comment>
<evidence type="ECO:0000259" key="5">
    <source>
        <dbReference type="PROSITE" id="PS51332"/>
    </source>
</evidence>
<dbReference type="InterPro" id="IPR003759">
    <property type="entry name" value="Cbl-bd_cap"/>
</dbReference>
<feature type="domain" description="B12-binding" evidence="5">
    <location>
        <begin position="175"/>
        <end position="301"/>
    </location>
</feature>
<dbReference type="Proteomes" id="UP000612456">
    <property type="component" value="Unassembled WGS sequence"/>
</dbReference>
<dbReference type="Gene3D" id="1.10.1660.10">
    <property type="match status" value="1"/>
</dbReference>
<keyword evidence="7" id="KW-1185">Reference proteome</keyword>
<reference evidence="6" key="1">
    <citation type="journal article" date="2014" name="Int. J. Syst. Evol. Microbiol.">
        <title>Complete genome sequence of Corynebacterium casei LMG S-19264T (=DSM 44701T), isolated from a smear-ripened cheese.</title>
        <authorList>
            <consortium name="US DOE Joint Genome Institute (JGI-PGF)"/>
            <person name="Walter F."/>
            <person name="Albersmeier A."/>
            <person name="Kalinowski J."/>
            <person name="Ruckert C."/>
        </authorList>
    </citation>
    <scope>NUCLEOTIDE SEQUENCE</scope>
    <source>
        <strain evidence="6">CGMCC 1.15178</strain>
    </source>
</reference>
<dbReference type="GO" id="GO:0003677">
    <property type="term" value="F:DNA binding"/>
    <property type="evidence" value="ECO:0007669"/>
    <property type="project" value="UniProtKB-KW"/>
</dbReference>
<dbReference type="PROSITE" id="PS51332">
    <property type="entry name" value="B12_BINDING"/>
    <property type="match status" value="1"/>
</dbReference>
<dbReference type="InterPro" id="IPR036594">
    <property type="entry name" value="Meth_synthase_dom"/>
</dbReference>
<evidence type="ECO:0000256" key="3">
    <source>
        <dbReference type="ARBA" id="ARBA00023163"/>
    </source>
</evidence>
<dbReference type="Pfam" id="PF02607">
    <property type="entry name" value="B12-binding_2"/>
    <property type="match status" value="1"/>
</dbReference>
<dbReference type="SUPFAM" id="SSF46955">
    <property type="entry name" value="Putative DNA-binding domain"/>
    <property type="match status" value="1"/>
</dbReference>
<evidence type="ECO:0000256" key="2">
    <source>
        <dbReference type="ARBA" id="ARBA00023125"/>
    </source>
</evidence>
<reference evidence="6" key="2">
    <citation type="submission" date="2020-09" db="EMBL/GenBank/DDBJ databases">
        <authorList>
            <person name="Sun Q."/>
            <person name="Zhou Y."/>
        </authorList>
    </citation>
    <scope>NUCLEOTIDE SEQUENCE</scope>
    <source>
        <strain evidence="6">CGMCC 1.15178</strain>
    </source>
</reference>
<protein>
    <submittedName>
        <fullName evidence="6">MerR family transcriptional regulator</fullName>
    </submittedName>
</protein>
<dbReference type="SMART" id="SM00422">
    <property type="entry name" value="HTH_MERR"/>
    <property type="match status" value="1"/>
</dbReference>
<dbReference type="InterPro" id="IPR006158">
    <property type="entry name" value="Cobalamin-bd"/>
</dbReference>
<evidence type="ECO:0000256" key="1">
    <source>
        <dbReference type="ARBA" id="ARBA00023015"/>
    </source>
</evidence>
<dbReference type="GO" id="GO:0003700">
    <property type="term" value="F:DNA-binding transcription factor activity"/>
    <property type="evidence" value="ECO:0007669"/>
    <property type="project" value="InterPro"/>
</dbReference>
<sequence>MYSIKKVSEMLGIPTVTLRAWENRYHIISPNRSEGGHRMFSDNDIKKLRFLKLQMEKHGLKISEAVHLLQQKESKTSFKTKKDTQSGKTYENLIDELYQPLIDYNTLRANEIIDMAFSLYEFEDVFHQILIPVLQRIGTEWEAGELTVAQEHFTSQLIMHRFFQFFRILPVHPYFPKVLAFCPGGEHHHMGLMLFSLFLKKKGFDVIYLGPDTPFEGLSDVIRMKNISIIAISATDPVNIGMLAPWMEASTKEYPNLKFVLGGQAFGQAADPLPLDLVNIYYADQTDWEQWYLEQDLFVKR</sequence>
<dbReference type="InterPro" id="IPR047057">
    <property type="entry name" value="MerR_fam"/>
</dbReference>
<dbReference type="CDD" id="cd01104">
    <property type="entry name" value="HTH_MlrA-CarA"/>
    <property type="match status" value="1"/>
</dbReference>
<dbReference type="AlphaFoldDB" id="A0A917DXQ7"/>
<name>A0A917DXQ7_9BACL</name>
<organism evidence="6 7">
    <name type="scientific">Paenibacillus nasutitermitis</name>
    <dbReference type="NCBI Taxonomy" id="1652958"/>
    <lineage>
        <taxon>Bacteria</taxon>
        <taxon>Bacillati</taxon>
        <taxon>Bacillota</taxon>
        <taxon>Bacilli</taxon>
        <taxon>Bacillales</taxon>
        <taxon>Paenibacillaceae</taxon>
        <taxon>Paenibacillus</taxon>
    </lineage>
</organism>
<keyword evidence="2" id="KW-0238">DNA-binding</keyword>
<dbReference type="CDD" id="cd02065">
    <property type="entry name" value="B12-binding_like"/>
    <property type="match status" value="1"/>
</dbReference>
<dbReference type="RefSeq" id="WP_188995035.1">
    <property type="nucleotide sequence ID" value="NZ_BMHP01000003.1"/>
</dbReference>
<dbReference type="InterPro" id="IPR036724">
    <property type="entry name" value="Cobalamin-bd_sf"/>
</dbReference>
<evidence type="ECO:0000313" key="6">
    <source>
        <dbReference type="EMBL" id="GGD81500.1"/>
    </source>
</evidence>
<dbReference type="InterPro" id="IPR000551">
    <property type="entry name" value="MerR-type_HTH_dom"/>
</dbReference>
<dbReference type="EMBL" id="BMHP01000003">
    <property type="protein sequence ID" value="GGD81500.1"/>
    <property type="molecule type" value="Genomic_DNA"/>
</dbReference>
<keyword evidence="1" id="KW-0805">Transcription regulation</keyword>
<dbReference type="GO" id="GO:0046872">
    <property type="term" value="F:metal ion binding"/>
    <property type="evidence" value="ECO:0007669"/>
    <property type="project" value="InterPro"/>
</dbReference>
<gene>
    <name evidence="6" type="ORF">GCM10010911_44530</name>
</gene>
<dbReference type="PANTHER" id="PTHR30204:SF67">
    <property type="entry name" value="HTH-TYPE TRANSCRIPTIONAL REGULATOR MLRA-RELATED"/>
    <property type="match status" value="1"/>
</dbReference>
<feature type="domain" description="HTH merR-type" evidence="4">
    <location>
        <begin position="1"/>
        <end position="71"/>
    </location>
</feature>
<dbReference type="PROSITE" id="PS50937">
    <property type="entry name" value="HTH_MERR_2"/>
    <property type="match status" value="1"/>
</dbReference>
<dbReference type="GO" id="GO:0031419">
    <property type="term" value="F:cobalamin binding"/>
    <property type="evidence" value="ECO:0007669"/>
    <property type="project" value="InterPro"/>
</dbReference>
<proteinExistence type="predicted"/>
<evidence type="ECO:0000259" key="4">
    <source>
        <dbReference type="PROSITE" id="PS50937"/>
    </source>
</evidence>
<dbReference type="InterPro" id="IPR009061">
    <property type="entry name" value="DNA-bd_dom_put_sf"/>
</dbReference>
<dbReference type="Pfam" id="PF02310">
    <property type="entry name" value="B12-binding"/>
    <property type="match status" value="1"/>
</dbReference>
<accession>A0A917DXQ7</accession>
<dbReference type="Gene3D" id="1.10.1240.10">
    <property type="entry name" value="Methionine synthase domain"/>
    <property type="match status" value="1"/>
</dbReference>